<keyword evidence="2" id="KW-1185">Reference proteome</keyword>
<comment type="caution">
    <text evidence="1">The sequence shown here is derived from an EMBL/GenBank/DDBJ whole genome shotgun (WGS) entry which is preliminary data.</text>
</comment>
<reference evidence="1 2" key="1">
    <citation type="submission" date="2018-10" db="EMBL/GenBank/DDBJ databases">
        <title>Histidinibacterium lentulum gen. nov., sp. nov., a marine bacterium from the culture broth of Picochlorum sp. 122.</title>
        <authorList>
            <person name="Wang G."/>
        </authorList>
    </citation>
    <scope>NUCLEOTIDE SEQUENCE [LARGE SCALE GENOMIC DNA]</scope>
    <source>
        <strain evidence="1 2">B17</strain>
    </source>
</reference>
<dbReference type="EMBL" id="RDRB01000008">
    <property type="protein sequence ID" value="ROT99079.1"/>
    <property type="molecule type" value="Genomic_DNA"/>
</dbReference>
<dbReference type="Proteomes" id="UP000268016">
    <property type="component" value="Unassembled WGS sequence"/>
</dbReference>
<gene>
    <name evidence="1" type="ORF">EAT49_15805</name>
</gene>
<evidence type="ECO:0000313" key="1">
    <source>
        <dbReference type="EMBL" id="ROT99079.1"/>
    </source>
</evidence>
<organism evidence="1 2">
    <name type="scientific">Histidinibacterium lentulum</name>
    <dbReference type="NCBI Taxonomy" id="2480588"/>
    <lineage>
        <taxon>Bacteria</taxon>
        <taxon>Pseudomonadati</taxon>
        <taxon>Pseudomonadota</taxon>
        <taxon>Alphaproteobacteria</taxon>
        <taxon>Rhodobacterales</taxon>
        <taxon>Paracoccaceae</taxon>
        <taxon>Histidinibacterium</taxon>
    </lineage>
</organism>
<accession>A0A3N2QVB4</accession>
<sequence>MALDLSELETLRDALLRARAKGVRTVGIGDKRVEYSTDAEMAAAIADLEARIRRASATRPSRINFTTSKGF</sequence>
<dbReference type="OrthoDB" id="8457063at2"/>
<name>A0A3N2QVB4_9RHOB</name>
<proteinExistence type="predicted"/>
<dbReference type="NCBIfam" id="NF047331">
    <property type="entry name" value="phage_HTJ"/>
    <property type="match status" value="1"/>
</dbReference>
<protein>
    <submittedName>
        <fullName evidence="1">Uncharacterized protein</fullName>
    </submittedName>
</protein>
<dbReference type="RefSeq" id="WP_123643263.1">
    <property type="nucleotide sequence ID" value="NZ_ML119088.1"/>
</dbReference>
<evidence type="ECO:0000313" key="2">
    <source>
        <dbReference type="Proteomes" id="UP000268016"/>
    </source>
</evidence>
<dbReference type="AlphaFoldDB" id="A0A3N2QVB4"/>